<dbReference type="EMBL" id="BAAFRS010000131">
    <property type="protein sequence ID" value="GAB1223133.1"/>
    <property type="molecule type" value="Genomic_DNA"/>
</dbReference>
<name>A0ABQ0DJU4_9EUKA</name>
<evidence type="ECO:0000313" key="1">
    <source>
        <dbReference type="EMBL" id="GAB1223133.1"/>
    </source>
</evidence>
<gene>
    <name evidence="1" type="ORF">ENUP19_0131G0011</name>
</gene>
<dbReference type="Proteomes" id="UP001628156">
    <property type="component" value="Unassembled WGS sequence"/>
</dbReference>
<accession>A0ABQ0DJU4</accession>
<comment type="caution">
    <text evidence="1">The sequence shown here is derived from an EMBL/GenBank/DDBJ whole genome shotgun (WGS) entry which is preliminary data.</text>
</comment>
<reference evidence="1 2" key="1">
    <citation type="journal article" date="2019" name="PLoS Negl. Trop. Dis.">
        <title>Whole genome sequencing of Entamoeba nuttalli reveals mammalian host-related molecular signatures and a novel octapeptide-repeat surface protein.</title>
        <authorList>
            <person name="Tanaka M."/>
            <person name="Makiuchi T."/>
            <person name="Komiyama T."/>
            <person name="Shiina T."/>
            <person name="Osaki K."/>
            <person name="Tachibana H."/>
        </authorList>
    </citation>
    <scope>NUCLEOTIDE SEQUENCE [LARGE SCALE GENOMIC DNA]</scope>
    <source>
        <strain evidence="1 2">P19-061405</strain>
    </source>
</reference>
<proteinExistence type="predicted"/>
<evidence type="ECO:0000313" key="2">
    <source>
        <dbReference type="Proteomes" id="UP001628156"/>
    </source>
</evidence>
<organism evidence="1 2">
    <name type="scientific">Entamoeba nuttalli</name>
    <dbReference type="NCBI Taxonomy" id="412467"/>
    <lineage>
        <taxon>Eukaryota</taxon>
        <taxon>Amoebozoa</taxon>
        <taxon>Evosea</taxon>
        <taxon>Archamoebae</taxon>
        <taxon>Mastigamoebida</taxon>
        <taxon>Entamoebidae</taxon>
        <taxon>Entamoeba</taxon>
    </lineage>
</organism>
<protein>
    <submittedName>
        <fullName evidence="1">Uncharacterized protein</fullName>
    </submittedName>
</protein>
<keyword evidence="2" id="KW-1185">Reference proteome</keyword>
<sequence length="159" mass="19262">MASALAEHSTTRMAYNNWYYVLSDRFKLLFHDMTDEDYDDMMDVIQRNSITYDFDFLFREYELRCYNSDMESDVYDNVKGEFIYIISILRKARDSGVYSLSDEVAKRLLKYIDDWCLRDGIYEAWEVAEKLRDRASRRMFAAMHLCDAEERRRVREERP</sequence>